<protein>
    <recommendedName>
        <fullName evidence="2">DUF7708 domain-containing protein</fullName>
    </recommendedName>
</protein>
<evidence type="ECO:0000256" key="1">
    <source>
        <dbReference type="SAM" id="MobiDB-lite"/>
    </source>
</evidence>
<feature type="domain" description="DUF7708" evidence="2">
    <location>
        <begin position="89"/>
        <end position="232"/>
    </location>
</feature>
<organism evidence="3 4">
    <name type="scientific">Periconia digitata</name>
    <dbReference type="NCBI Taxonomy" id="1303443"/>
    <lineage>
        <taxon>Eukaryota</taxon>
        <taxon>Fungi</taxon>
        <taxon>Dikarya</taxon>
        <taxon>Ascomycota</taxon>
        <taxon>Pezizomycotina</taxon>
        <taxon>Dothideomycetes</taxon>
        <taxon>Pleosporomycetidae</taxon>
        <taxon>Pleosporales</taxon>
        <taxon>Massarineae</taxon>
        <taxon>Periconiaceae</taxon>
        <taxon>Periconia</taxon>
    </lineage>
</organism>
<comment type="caution">
    <text evidence="3">The sequence shown here is derived from an EMBL/GenBank/DDBJ whole genome shotgun (WGS) entry which is preliminary data.</text>
</comment>
<reference evidence="3" key="1">
    <citation type="submission" date="2023-01" db="EMBL/GenBank/DDBJ databases">
        <authorList>
            <person name="Van Ghelder C."/>
            <person name="Rancurel C."/>
        </authorList>
    </citation>
    <scope>NUCLEOTIDE SEQUENCE</scope>
    <source>
        <strain evidence="3">CNCM I-4278</strain>
    </source>
</reference>
<dbReference type="Proteomes" id="UP001152607">
    <property type="component" value="Unassembled WGS sequence"/>
</dbReference>
<name>A0A9W4U5T2_9PLEO</name>
<accession>A0A9W4U5T2</accession>
<dbReference type="Pfam" id="PF24809">
    <property type="entry name" value="DUF7708"/>
    <property type="match status" value="1"/>
</dbReference>
<evidence type="ECO:0000259" key="2">
    <source>
        <dbReference type="Pfam" id="PF24809"/>
    </source>
</evidence>
<proteinExistence type="predicted"/>
<evidence type="ECO:0000313" key="4">
    <source>
        <dbReference type="Proteomes" id="UP001152607"/>
    </source>
</evidence>
<evidence type="ECO:0000313" key="3">
    <source>
        <dbReference type="EMBL" id="CAI6288002.1"/>
    </source>
</evidence>
<dbReference type="EMBL" id="CAOQHR010000001">
    <property type="protein sequence ID" value="CAI6288002.1"/>
    <property type="molecule type" value="Genomic_DNA"/>
</dbReference>
<gene>
    <name evidence="3" type="ORF">PDIGIT_LOCUS2374</name>
</gene>
<dbReference type="OrthoDB" id="61900at2759"/>
<sequence length="579" mass="66106">MLAPHASAARPTTTTSSWYLASSNPSVSAQTAFEKSFANFKLKLALHPKKRVWFNNSQATKLQDVLDEANKAQKNYDDKHRDSKLHKYILAFSKRVAYYGKVLDVMVQHHPEYVSLAWGALKFIFGVIIEHDKIGTTIVTALNDIGDALSRIDLAESMYPTEKMKETIVILNCHIMEFICRAIEWFDSSPWLRVIKSIAKPVALHYDDLIKDINRTIGTVTDLSVAGSQAEQRDMHLEMLREHQAEHDFRSVVQARLDEMQHQLNTVVQQKFSDGDLKAVYSKLHEVTALVQGLSKDQVSSEKTLLQELVVMKQDIQSTQADIRHQLSEVQLDQAISYMSTKCVIEHKVAYEHAILLRKVHRVSLDRCAPFWDSQQLQTWDRAPSHSSIVVSSTFRDRLNIRDFYVGVIEQLLDTRSPVLWIIQQKDKKGEKHNIFDILRSLIVQALNQARSTQTDVGISSRIRGLEAATSVSDYTWLLVDVLSQLQVVYIIVDVNAILPDSIQECREVFQNAVRLMEEHQKHTVLKTMFVGYVSLKDLLGKDRRQQAVVRVPETSKKKGKRVPHAPLKGKSKNIRNPR</sequence>
<feature type="compositionally biased region" description="Basic residues" evidence="1">
    <location>
        <begin position="558"/>
        <end position="579"/>
    </location>
</feature>
<keyword evidence="4" id="KW-1185">Reference proteome</keyword>
<feature type="region of interest" description="Disordered" evidence="1">
    <location>
        <begin position="550"/>
        <end position="579"/>
    </location>
</feature>
<dbReference type="InterPro" id="IPR056125">
    <property type="entry name" value="DUF7708"/>
</dbReference>
<dbReference type="AlphaFoldDB" id="A0A9W4U5T2"/>